<dbReference type="Proteomes" id="UP001220395">
    <property type="component" value="Plasmid unnamed1"/>
</dbReference>
<geneLocation type="plasmid" evidence="1 2">
    <name>unnamed1</name>
</geneLocation>
<dbReference type="RefSeq" id="WP_226341943.1">
    <property type="nucleotide sequence ID" value="NZ_CP117412.1"/>
</dbReference>
<keyword evidence="1" id="KW-0614">Plasmid</keyword>
<accession>A0ABY7TQT1</accession>
<dbReference type="EMBL" id="CP117412">
    <property type="protein sequence ID" value="WCT75588.1"/>
    <property type="molecule type" value="Genomic_DNA"/>
</dbReference>
<name>A0ABY7TQT1_9SPHN</name>
<evidence type="ECO:0000313" key="2">
    <source>
        <dbReference type="Proteomes" id="UP001220395"/>
    </source>
</evidence>
<organism evidence="1 2">
    <name type="scientific">Sphingomonas naphthae</name>
    <dbReference type="NCBI Taxonomy" id="1813468"/>
    <lineage>
        <taxon>Bacteria</taxon>
        <taxon>Pseudomonadati</taxon>
        <taxon>Pseudomonadota</taxon>
        <taxon>Alphaproteobacteria</taxon>
        <taxon>Sphingomonadales</taxon>
        <taxon>Sphingomonadaceae</taxon>
        <taxon>Sphingomonas</taxon>
    </lineage>
</organism>
<reference evidence="1 2" key="1">
    <citation type="submission" date="2023-02" db="EMBL/GenBank/DDBJ databases">
        <title>Genome sequence of Sphingomonas naphthae.</title>
        <authorList>
            <person name="Kim S."/>
            <person name="Heo J."/>
            <person name="Kwon S.-W."/>
        </authorList>
    </citation>
    <scope>NUCLEOTIDE SEQUENCE [LARGE SCALE GENOMIC DNA]</scope>
    <source>
        <strain evidence="1 2">KACC 18716</strain>
        <plasmid evidence="1 2">unnamed1</plasmid>
    </source>
</reference>
<evidence type="ECO:0000313" key="1">
    <source>
        <dbReference type="EMBL" id="WCT75588.1"/>
    </source>
</evidence>
<proteinExistence type="predicted"/>
<gene>
    <name evidence="1" type="ORF">PQ455_19770</name>
</gene>
<sequence length="138" mass="15295">MNERHPAPINIEGLRQRIRVMAFDRGTPRQVSLWRADISDSRANLVIEGMTPTSDDDDLFALMLDEGVPVRNAIHHSRALKEEISSPRCSLGDRPPSDAGREIVTSLAAVNESTNLAACRCLSHTRRRSKPLATSCFC</sequence>
<protein>
    <submittedName>
        <fullName evidence="1">Uncharacterized protein</fullName>
    </submittedName>
</protein>
<keyword evidence="2" id="KW-1185">Reference proteome</keyword>